<keyword evidence="1" id="KW-0378">Hydrolase</keyword>
<dbReference type="AlphaFoldDB" id="A0A9X5GQN0"/>
<name>A0A9X5GQN0_9FIRM</name>
<dbReference type="InterPro" id="IPR002637">
    <property type="entry name" value="RdgB/HAM1"/>
</dbReference>
<evidence type="ECO:0000256" key="1">
    <source>
        <dbReference type="ARBA" id="ARBA00022801"/>
    </source>
</evidence>
<dbReference type="OrthoDB" id="9793950at2"/>
<gene>
    <name evidence="2" type="ORF">D5281_01325</name>
</gene>
<reference evidence="2" key="1">
    <citation type="submission" date="2018-09" db="EMBL/GenBank/DDBJ databases">
        <title>Murine metabolic-syndrome-specific gut microbial biobank.</title>
        <authorList>
            <person name="Liu C."/>
        </authorList>
    </citation>
    <scope>NUCLEOTIDE SEQUENCE</scope>
    <source>
        <strain evidence="2">D42-62</strain>
    </source>
</reference>
<accession>A0A9X5GQN0</accession>
<keyword evidence="3" id="KW-1185">Reference proteome</keyword>
<proteinExistence type="predicted"/>
<dbReference type="Proteomes" id="UP001154420">
    <property type="component" value="Unassembled WGS sequence"/>
</dbReference>
<evidence type="ECO:0000313" key="3">
    <source>
        <dbReference type="Proteomes" id="UP001154420"/>
    </source>
</evidence>
<dbReference type="EMBL" id="QZDT01000001">
    <property type="protein sequence ID" value="NBJ91256.1"/>
    <property type="molecule type" value="Genomic_DNA"/>
</dbReference>
<dbReference type="RefSeq" id="WP_160558332.1">
    <property type="nucleotide sequence ID" value="NZ_QZDT01000001.1"/>
</dbReference>
<protein>
    <recommendedName>
        <fullName evidence="4">Non-canonical purine NTP pyrophosphatase</fullName>
    </recommendedName>
</protein>
<dbReference type="GO" id="GO:0009143">
    <property type="term" value="P:nucleoside triphosphate catabolic process"/>
    <property type="evidence" value="ECO:0007669"/>
    <property type="project" value="InterPro"/>
</dbReference>
<evidence type="ECO:0008006" key="4">
    <source>
        <dbReference type="Google" id="ProtNLM"/>
    </source>
</evidence>
<dbReference type="InterPro" id="IPR029001">
    <property type="entry name" value="ITPase-like_fam"/>
</dbReference>
<dbReference type="Pfam" id="PF01725">
    <property type="entry name" value="Ham1p_like"/>
    <property type="match status" value="1"/>
</dbReference>
<sequence length="215" mass="24575">MQIIYGTGNDAKITYMQRALRDIPCEIIGLKDAANARGIVIPEVKEAGRTPLENARLKAEGYFQIFKCPVFSCDSGLYLWNHASGDMLPESLQPGIHVRGGGEVRLSDEELIQHYTALVKEYGLVRGRYKNAICLIWDEQCREESMEEDLWGESFLFTGVPHKKRVSGFPLDSISLDIETHSYFYDLEDSAQDDIVSEDGFVRFFRNFMEKYQIL</sequence>
<organism evidence="2 3">
    <name type="scientific">Parablautia muri</name>
    <dbReference type="NCBI Taxonomy" id="2320879"/>
    <lineage>
        <taxon>Bacteria</taxon>
        <taxon>Bacillati</taxon>
        <taxon>Bacillota</taxon>
        <taxon>Clostridia</taxon>
        <taxon>Lachnospirales</taxon>
        <taxon>Lachnospiraceae</taxon>
        <taxon>Parablautia</taxon>
    </lineage>
</organism>
<dbReference type="Gene3D" id="3.90.950.10">
    <property type="match status" value="1"/>
</dbReference>
<evidence type="ECO:0000313" key="2">
    <source>
        <dbReference type="EMBL" id="NBJ91256.1"/>
    </source>
</evidence>
<dbReference type="GO" id="GO:0047429">
    <property type="term" value="F:nucleoside triphosphate diphosphatase activity"/>
    <property type="evidence" value="ECO:0007669"/>
    <property type="project" value="InterPro"/>
</dbReference>
<comment type="caution">
    <text evidence="2">The sequence shown here is derived from an EMBL/GenBank/DDBJ whole genome shotgun (WGS) entry which is preliminary data.</text>
</comment>
<dbReference type="SUPFAM" id="SSF52972">
    <property type="entry name" value="ITPase-like"/>
    <property type="match status" value="1"/>
</dbReference>